<dbReference type="Proteomes" id="UP000078454">
    <property type="component" value="Unassembled WGS sequence"/>
</dbReference>
<feature type="region of interest" description="Disordered" evidence="4">
    <location>
        <begin position="419"/>
        <end position="447"/>
    </location>
</feature>
<dbReference type="Pfam" id="PF02120">
    <property type="entry name" value="Flg_hook"/>
    <property type="match status" value="1"/>
</dbReference>
<feature type="compositionally biased region" description="Low complexity" evidence="4">
    <location>
        <begin position="14"/>
        <end position="29"/>
    </location>
</feature>
<dbReference type="PRINTS" id="PR01007">
    <property type="entry name" value="FLGHOOKFLIK"/>
</dbReference>
<dbReference type="InterPro" id="IPR021136">
    <property type="entry name" value="Flagellar_hook_control-like_C"/>
</dbReference>
<feature type="compositionally biased region" description="Low complexity" evidence="4">
    <location>
        <begin position="428"/>
        <end position="443"/>
    </location>
</feature>
<comment type="similarity">
    <text evidence="2">Belongs to the FliK family.</text>
</comment>
<feature type="compositionally biased region" description="Polar residues" evidence="4">
    <location>
        <begin position="1"/>
        <end position="10"/>
    </location>
</feature>
<dbReference type="Gene3D" id="3.30.750.140">
    <property type="match status" value="1"/>
</dbReference>
<evidence type="ECO:0000259" key="5">
    <source>
        <dbReference type="Pfam" id="PF02120"/>
    </source>
</evidence>
<dbReference type="OrthoDB" id="2380967at2"/>
<feature type="domain" description="Flagellar hook-length control protein-like C-terminal" evidence="5">
    <location>
        <begin position="346"/>
        <end position="420"/>
    </location>
</feature>
<keyword evidence="3" id="KW-1005">Bacterial flagellum biogenesis</keyword>
<dbReference type="STRING" id="1850517.A8708_17585"/>
<dbReference type="InterPro" id="IPR038610">
    <property type="entry name" value="FliK-like_C_sf"/>
</dbReference>
<dbReference type="CDD" id="cd17470">
    <property type="entry name" value="T3SS_Flik_C"/>
    <property type="match status" value="1"/>
</dbReference>
<evidence type="ECO:0000256" key="1">
    <source>
        <dbReference type="ARBA" id="ARBA00003944"/>
    </source>
</evidence>
<dbReference type="EMBL" id="LYPB01000048">
    <property type="protein sequence ID" value="OAS21729.1"/>
    <property type="molecule type" value="Genomic_DNA"/>
</dbReference>
<evidence type="ECO:0000313" key="6">
    <source>
        <dbReference type="EMBL" id="OAS21729.1"/>
    </source>
</evidence>
<proteinExistence type="inferred from homology"/>
<accession>A0A198AJS6</accession>
<reference evidence="6 7" key="1">
    <citation type="submission" date="2016-05" db="EMBL/GenBank/DDBJ databases">
        <title>Paenibacillus sp. 1ZS3-15 nov., isolated from the rhizosphere soil.</title>
        <authorList>
            <person name="Zhang X.X."/>
            <person name="Zhang J."/>
        </authorList>
    </citation>
    <scope>NUCLEOTIDE SEQUENCE [LARGE SCALE GENOMIC DNA]</scope>
    <source>
        <strain evidence="6 7">1ZS3-15</strain>
    </source>
</reference>
<organism evidence="6 7">
    <name type="scientific">Paenibacillus oryzisoli</name>
    <dbReference type="NCBI Taxonomy" id="1850517"/>
    <lineage>
        <taxon>Bacteria</taxon>
        <taxon>Bacillati</taxon>
        <taxon>Bacillota</taxon>
        <taxon>Bacilli</taxon>
        <taxon>Bacillales</taxon>
        <taxon>Paenibacillaceae</taxon>
        <taxon>Paenibacillus</taxon>
    </lineage>
</organism>
<dbReference type="GO" id="GO:0009424">
    <property type="term" value="C:bacterial-type flagellum hook"/>
    <property type="evidence" value="ECO:0007669"/>
    <property type="project" value="InterPro"/>
</dbReference>
<dbReference type="InterPro" id="IPR001635">
    <property type="entry name" value="Flag_hook_Flik"/>
</dbReference>
<keyword evidence="7" id="KW-1185">Reference proteome</keyword>
<comment type="function">
    <text evidence="1">Controls the length of the flagellar hook.</text>
</comment>
<sequence>MDVQMTSLPVAQQGATVAGKGTSKGAGTTDSFSALLSGQTTQENAPLIEGQPSETELSMSMMLQMLQSLVMPVQTDAVQKSKVSTSDDTLPELLIEAMNSNSELADKLLQEPKVKKWFEDAEDILAALSNTSNPLAAGNLAMWQQPTSNSLNLKAQNTLLTLSTLSKQQPDNSILNFLNSELASTIQPLLPDLLAEVGKAQKLTLSDVAAAIETTVPLTGAKEHISSNGRLNSTKYINKRDNDPLDNNLSLNLQSLQPKQEKFAIKHIPLVVSELSSNLSEKTTGPLVDLPIEPATGTNSIVTIGDLQKSQQLTNAADKTQAPVLTSANFADEMTTHVLKNMKITMSEGFSEAKLSLFPKNLGHVDVKISMHDGQLFAQFAADTLAGKQMLESQLPQLRQALLMQGLQVEKLEVTQSQNMSSNMFQEQRQPQTFNQSQQQSKNRSSEIEVDAIELKEDMEQITQIRNHTDGNSFDVIA</sequence>
<dbReference type="GO" id="GO:0044780">
    <property type="term" value="P:bacterial-type flagellum assembly"/>
    <property type="evidence" value="ECO:0007669"/>
    <property type="project" value="InterPro"/>
</dbReference>
<comment type="caution">
    <text evidence="6">The sequence shown here is derived from an EMBL/GenBank/DDBJ whole genome shotgun (WGS) entry which is preliminary data.</text>
</comment>
<evidence type="ECO:0000256" key="2">
    <source>
        <dbReference type="ARBA" id="ARBA00009149"/>
    </source>
</evidence>
<evidence type="ECO:0000256" key="3">
    <source>
        <dbReference type="ARBA" id="ARBA00022795"/>
    </source>
</evidence>
<dbReference type="AlphaFoldDB" id="A0A198AJS6"/>
<feature type="region of interest" description="Disordered" evidence="4">
    <location>
        <begin position="1"/>
        <end position="32"/>
    </location>
</feature>
<name>A0A198AJS6_9BACL</name>
<gene>
    <name evidence="6" type="ORF">A8708_17585</name>
</gene>
<evidence type="ECO:0000256" key="4">
    <source>
        <dbReference type="SAM" id="MobiDB-lite"/>
    </source>
</evidence>
<dbReference type="RefSeq" id="WP_068662575.1">
    <property type="nucleotide sequence ID" value="NZ_LYPB01000048.1"/>
</dbReference>
<evidence type="ECO:0000313" key="7">
    <source>
        <dbReference type="Proteomes" id="UP000078454"/>
    </source>
</evidence>
<protein>
    <recommendedName>
        <fullName evidence="5">Flagellar hook-length control protein-like C-terminal domain-containing protein</fullName>
    </recommendedName>
</protein>